<dbReference type="Proteomes" id="UP000250321">
    <property type="component" value="Unassembled WGS sequence"/>
</dbReference>
<gene>
    <name evidence="1" type="ORF">Pyn_34236</name>
</gene>
<dbReference type="EMBL" id="PJQY01000291">
    <property type="protein sequence ID" value="PQQ13554.1"/>
    <property type="molecule type" value="Genomic_DNA"/>
</dbReference>
<reference evidence="1 2" key="1">
    <citation type="submission" date="2018-02" db="EMBL/GenBank/DDBJ databases">
        <title>Draft genome of wild Prunus yedoensis var. nudiflora.</title>
        <authorList>
            <person name="Baek S."/>
            <person name="Kim J.-H."/>
            <person name="Choi K."/>
            <person name="Kim G.-B."/>
            <person name="Cho A."/>
            <person name="Jang H."/>
            <person name="Shin C.-H."/>
            <person name="Yu H.-J."/>
            <person name="Mun J.-H."/>
        </authorList>
    </citation>
    <scope>NUCLEOTIDE SEQUENCE [LARGE SCALE GENOMIC DNA]</scope>
    <source>
        <strain evidence="2">cv. Jeju island</strain>
        <tissue evidence="1">Leaf</tissue>
    </source>
</reference>
<evidence type="ECO:0000313" key="2">
    <source>
        <dbReference type="Proteomes" id="UP000250321"/>
    </source>
</evidence>
<protein>
    <submittedName>
        <fullName evidence="1">Uncharacterized protein</fullName>
    </submittedName>
</protein>
<dbReference type="AlphaFoldDB" id="A0A314Z7Z1"/>
<organism evidence="1 2">
    <name type="scientific">Prunus yedoensis var. nudiflora</name>
    <dbReference type="NCBI Taxonomy" id="2094558"/>
    <lineage>
        <taxon>Eukaryota</taxon>
        <taxon>Viridiplantae</taxon>
        <taxon>Streptophyta</taxon>
        <taxon>Embryophyta</taxon>
        <taxon>Tracheophyta</taxon>
        <taxon>Spermatophyta</taxon>
        <taxon>Magnoliopsida</taxon>
        <taxon>eudicotyledons</taxon>
        <taxon>Gunneridae</taxon>
        <taxon>Pentapetalae</taxon>
        <taxon>rosids</taxon>
        <taxon>fabids</taxon>
        <taxon>Rosales</taxon>
        <taxon>Rosaceae</taxon>
        <taxon>Amygdaloideae</taxon>
        <taxon>Amygdaleae</taxon>
        <taxon>Prunus</taxon>
    </lineage>
</organism>
<evidence type="ECO:0000313" key="1">
    <source>
        <dbReference type="EMBL" id="PQQ13554.1"/>
    </source>
</evidence>
<name>A0A314Z7Z1_PRUYE</name>
<accession>A0A314Z7Z1</accession>
<comment type="caution">
    <text evidence="1">The sequence shown here is derived from an EMBL/GenBank/DDBJ whole genome shotgun (WGS) entry which is preliminary data.</text>
</comment>
<keyword evidence="2" id="KW-1185">Reference proteome</keyword>
<proteinExistence type="predicted"/>
<sequence>MGKLILRFSSDSPRFSVCEDHISFHGRGCILGPRYLEEKVNQWVKYESHDVKAPFLFKNPKGISWGNWIKFLPRFYPKTEIKGCEMK</sequence>